<keyword evidence="3" id="KW-0808">Transferase</keyword>
<dbReference type="SUPFAM" id="SSF57850">
    <property type="entry name" value="RING/U-box"/>
    <property type="match status" value="1"/>
</dbReference>
<dbReference type="OrthoDB" id="8062037at2759"/>
<dbReference type="SMART" id="SM00184">
    <property type="entry name" value="RING"/>
    <property type="match status" value="1"/>
</dbReference>
<evidence type="ECO:0000313" key="11">
    <source>
        <dbReference type="EMBL" id="ESQ49878.1"/>
    </source>
</evidence>
<gene>
    <name evidence="11" type="ORF">EUTSA_v10020821mg</name>
</gene>
<dbReference type="Gramene" id="ESQ49878">
    <property type="protein sequence ID" value="ESQ49878"/>
    <property type="gene ID" value="EUTSA_v10020821mg"/>
</dbReference>
<keyword evidence="4" id="KW-0479">Metal-binding</keyword>
<reference evidence="11 12" key="1">
    <citation type="journal article" date="2013" name="Front. Plant Sci.">
        <title>The Reference Genome of the Halophytic Plant Eutrema salsugineum.</title>
        <authorList>
            <person name="Yang R."/>
            <person name="Jarvis D.E."/>
            <person name="Chen H."/>
            <person name="Beilstein M.A."/>
            <person name="Grimwood J."/>
            <person name="Jenkins J."/>
            <person name="Shu S."/>
            <person name="Prochnik S."/>
            <person name="Xin M."/>
            <person name="Ma C."/>
            <person name="Schmutz J."/>
            <person name="Wing R.A."/>
            <person name="Mitchell-Olds T."/>
            <person name="Schumaker K.S."/>
            <person name="Wang X."/>
        </authorList>
    </citation>
    <scope>NUCLEOTIDE SEQUENCE [LARGE SCALE GENOMIC DNA]</scope>
</reference>
<evidence type="ECO:0000256" key="8">
    <source>
        <dbReference type="PROSITE-ProRule" id="PRU00175"/>
    </source>
</evidence>
<dbReference type="GO" id="GO:0016567">
    <property type="term" value="P:protein ubiquitination"/>
    <property type="evidence" value="ECO:0007669"/>
    <property type="project" value="TreeGrafter"/>
</dbReference>
<proteinExistence type="predicted"/>
<evidence type="ECO:0000256" key="3">
    <source>
        <dbReference type="ARBA" id="ARBA00022679"/>
    </source>
</evidence>
<dbReference type="PANTHER" id="PTHR15710:SF108">
    <property type="entry name" value="OS03G0286100 PROTEIN"/>
    <property type="match status" value="1"/>
</dbReference>
<dbReference type="STRING" id="72664.V4MBM6"/>
<organism evidence="11 12">
    <name type="scientific">Eutrema salsugineum</name>
    <name type="common">Saltwater cress</name>
    <name type="synonym">Sisymbrium salsugineum</name>
    <dbReference type="NCBI Taxonomy" id="72664"/>
    <lineage>
        <taxon>Eukaryota</taxon>
        <taxon>Viridiplantae</taxon>
        <taxon>Streptophyta</taxon>
        <taxon>Embryophyta</taxon>
        <taxon>Tracheophyta</taxon>
        <taxon>Spermatophyta</taxon>
        <taxon>Magnoliopsida</taxon>
        <taxon>eudicotyledons</taxon>
        <taxon>Gunneridae</taxon>
        <taxon>Pentapetalae</taxon>
        <taxon>rosids</taxon>
        <taxon>malvids</taxon>
        <taxon>Brassicales</taxon>
        <taxon>Brassicaceae</taxon>
        <taxon>Eutremeae</taxon>
        <taxon>Eutrema</taxon>
    </lineage>
</organism>
<name>V4MBM6_EUTSA</name>
<dbReference type="EC" id="2.3.2.27" evidence="2"/>
<evidence type="ECO:0000313" key="12">
    <source>
        <dbReference type="Proteomes" id="UP000030689"/>
    </source>
</evidence>
<keyword evidence="12" id="KW-1185">Reference proteome</keyword>
<dbReference type="GO" id="GO:0061630">
    <property type="term" value="F:ubiquitin protein ligase activity"/>
    <property type="evidence" value="ECO:0007669"/>
    <property type="project" value="UniProtKB-EC"/>
</dbReference>
<dbReference type="EMBL" id="KI517408">
    <property type="protein sequence ID" value="ESQ49878.1"/>
    <property type="molecule type" value="Genomic_DNA"/>
</dbReference>
<evidence type="ECO:0000256" key="2">
    <source>
        <dbReference type="ARBA" id="ARBA00012483"/>
    </source>
</evidence>
<dbReference type="GO" id="GO:0008270">
    <property type="term" value="F:zinc ion binding"/>
    <property type="evidence" value="ECO:0007669"/>
    <property type="project" value="UniProtKB-KW"/>
</dbReference>
<dbReference type="InterPro" id="IPR013083">
    <property type="entry name" value="Znf_RING/FYVE/PHD"/>
</dbReference>
<feature type="region of interest" description="Disordered" evidence="9">
    <location>
        <begin position="128"/>
        <end position="157"/>
    </location>
</feature>
<feature type="region of interest" description="Disordered" evidence="9">
    <location>
        <begin position="223"/>
        <end position="249"/>
    </location>
</feature>
<dbReference type="PANTHER" id="PTHR15710">
    <property type="entry name" value="E3 UBIQUITIN-PROTEIN LIGASE PRAJA"/>
    <property type="match status" value="1"/>
</dbReference>
<evidence type="ECO:0000256" key="5">
    <source>
        <dbReference type="ARBA" id="ARBA00022771"/>
    </source>
</evidence>
<dbReference type="OMA" id="CNPYFPF"/>
<keyword evidence="5 8" id="KW-0863">Zinc-finger</keyword>
<dbReference type="Gene3D" id="3.30.40.10">
    <property type="entry name" value="Zinc/RING finger domain, C3HC4 (zinc finger)"/>
    <property type="match status" value="1"/>
</dbReference>
<keyword evidence="7" id="KW-0862">Zinc</keyword>
<dbReference type="FunFam" id="3.30.40.10:FF:000022">
    <property type="entry name" value="E3 ubiquitin-protein ligase RING1-like"/>
    <property type="match status" value="1"/>
</dbReference>
<accession>V4MBM6</accession>
<dbReference type="PROSITE" id="PS50089">
    <property type="entry name" value="ZF_RING_2"/>
    <property type="match status" value="1"/>
</dbReference>
<feature type="compositionally biased region" description="Acidic residues" evidence="9">
    <location>
        <begin position="226"/>
        <end position="236"/>
    </location>
</feature>
<dbReference type="GO" id="GO:0005737">
    <property type="term" value="C:cytoplasm"/>
    <property type="evidence" value="ECO:0007669"/>
    <property type="project" value="TreeGrafter"/>
</dbReference>
<dbReference type="InterPro" id="IPR001841">
    <property type="entry name" value="Znf_RING"/>
</dbReference>
<dbReference type="Pfam" id="PF13639">
    <property type="entry name" value="zf-RING_2"/>
    <property type="match status" value="1"/>
</dbReference>
<dbReference type="Proteomes" id="UP000030689">
    <property type="component" value="Unassembled WGS sequence"/>
</dbReference>
<comment type="catalytic activity">
    <reaction evidence="1">
        <text>S-ubiquitinyl-[E2 ubiquitin-conjugating enzyme]-L-cysteine + [acceptor protein]-L-lysine = [E2 ubiquitin-conjugating enzyme]-L-cysteine + N(6)-ubiquitinyl-[acceptor protein]-L-lysine.</text>
        <dbReference type="EC" id="2.3.2.27"/>
    </reaction>
</comment>
<evidence type="ECO:0000259" key="10">
    <source>
        <dbReference type="PROSITE" id="PS50089"/>
    </source>
</evidence>
<evidence type="ECO:0000256" key="7">
    <source>
        <dbReference type="ARBA" id="ARBA00022833"/>
    </source>
</evidence>
<dbReference type="KEGG" id="eus:EUTSA_v10020821mg"/>
<evidence type="ECO:0000256" key="6">
    <source>
        <dbReference type="ARBA" id="ARBA00022786"/>
    </source>
</evidence>
<evidence type="ECO:0000256" key="1">
    <source>
        <dbReference type="ARBA" id="ARBA00000900"/>
    </source>
</evidence>
<feature type="domain" description="RING-type" evidence="10">
    <location>
        <begin position="347"/>
        <end position="388"/>
    </location>
</feature>
<keyword evidence="6" id="KW-0833">Ubl conjugation pathway</keyword>
<evidence type="ECO:0000256" key="4">
    <source>
        <dbReference type="ARBA" id="ARBA00022723"/>
    </source>
</evidence>
<sequence>MASTKPGPEIDLEEEAEGGGAAVDCLNFTADGEATSLLVCYSALDDRDIDCNPYFPFSGAISDSGSGSYTDTEPAPYNCPIDFFDRESSGVDAAEYLESEGLTTDDFNIWGFYDPKEDEEEIVLGAGCVSGSGSGSDSDRQHGNSDEQGLRVTGIDSDSDYEDGVFDFTLGDSENEANVLGRVEVGTGRPPVWDYAFDGETMVADEDLEELQNAISWTLMSFSRSEEEEEEGEEELSSPSRNSSRDDQEEHELDWQVLLTVNNVVNYIEQAEGIVISPGDIDPSHYLYLASLDEYAENHIDDDAIFGQMFDNETGIRGNPPAAKRVIEDLPVVELTVEEVNKGNIFCAVCKDEMVIEEKVNMLPCRHSYHGECIVSWLKIRNTCPVCRFEFPTDDFEYERHRRSSQSSLFLTG</sequence>
<feature type="compositionally biased region" description="Basic and acidic residues" evidence="9">
    <location>
        <begin position="137"/>
        <end position="149"/>
    </location>
</feature>
<evidence type="ECO:0000256" key="9">
    <source>
        <dbReference type="SAM" id="MobiDB-lite"/>
    </source>
</evidence>
<dbReference type="eggNOG" id="KOG0800">
    <property type="taxonomic scope" value="Eukaryota"/>
</dbReference>
<protein>
    <recommendedName>
        <fullName evidence="2">RING-type E3 ubiquitin transferase</fullName>
        <ecNumber evidence="2">2.3.2.27</ecNumber>
    </recommendedName>
</protein>
<dbReference type="AlphaFoldDB" id="V4MBM6"/>